<feature type="compositionally biased region" description="Basic and acidic residues" evidence="1">
    <location>
        <begin position="23"/>
        <end position="41"/>
    </location>
</feature>
<feature type="region of interest" description="Disordered" evidence="1">
    <location>
        <begin position="1"/>
        <end position="41"/>
    </location>
</feature>
<name>A0A919U8M5_9ACTN</name>
<organism evidence="2 3">
    <name type="scientific">Dactylosporangium siamense</name>
    <dbReference type="NCBI Taxonomy" id="685454"/>
    <lineage>
        <taxon>Bacteria</taxon>
        <taxon>Bacillati</taxon>
        <taxon>Actinomycetota</taxon>
        <taxon>Actinomycetes</taxon>
        <taxon>Micromonosporales</taxon>
        <taxon>Micromonosporaceae</taxon>
        <taxon>Dactylosporangium</taxon>
    </lineage>
</organism>
<protein>
    <submittedName>
        <fullName evidence="2">Uncharacterized protein</fullName>
    </submittedName>
</protein>
<keyword evidence="3" id="KW-1185">Reference proteome</keyword>
<accession>A0A919U8M5</accession>
<reference evidence="2" key="1">
    <citation type="submission" date="2021-01" db="EMBL/GenBank/DDBJ databases">
        <title>Whole genome shotgun sequence of Dactylosporangium siamense NBRC 106093.</title>
        <authorList>
            <person name="Komaki H."/>
            <person name="Tamura T."/>
        </authorList>
    </citation>
    <scope>NUCLEOTIDE SEQUENCE</scope>
    <source>
        <strain evidence="2">NBRC 106093</strain>
    </source>
</reference>
<proteinExistence type="predicted"/>
<comment type="caution">
    <text evidence="2">The sequence shown here is derived from an EMBL/GenBank/DDBJ whole genome shotgun (WGS) entry which is preliminary data.</text>
</comment>
<dbReference type="AlphaFoldDB" id="A0A919U8M5"/>
<sequence length="69" mass="7276">MTATALDHVGADLKGMTSAAREPQPRPRNGDQAGRIERSADDGVAALTVRKPALPIEESGVLLERAALR</sequence>
<gene>
    <name evidence="2" type="ORF">Dsi01nite_003670</name>
</gene>
<evidence type="ECO:0000313" key="3">
    <source>
        <dbReference type="Proteomes" id="UP000660611"/>
    </source>
</evidence>
<evidence type="ECO:0000256" key="1">
    <source>
        <dbReference type="SAM" id="MobiDB-lite"/>
    </source>
</evidence>
<dbReference type="EMBL" id="BONQ01000014">
    <property type="protein sequence ID" value="GIG42326.1"/>
    <property type="molecule type" value="Genomic_DNA"/>
</dbReference>
<evidence type="ECO:0000313" key="2">
    <source>
        <dbReference type="EMBL" id="GIG42326.1"/>
    </source>
</evidence>
<dbReference type="Proteomes" id="UP000660611">
    <property type="component" value="Unassembled WGS sequence"/>
</dbReference>